<evidence type="ECO:0000313" key="3">
    <source>
        <dbReference type="Proteomes" id="UP000036932"/>
    </source>
</evidence>
<evidence type="ECO:0000313" key="2">
    <source>
        <dbReference type="EMBL" id="KOR76102.1"/>
    </source>
</evidence>
<feature type="domain" description="N-acetyltransferase" evidence="1">
    <location>
        <begin position="17"/>
        <end position="178"/>
    </location>
</feature>
<dbReference type="GO" id="GO:0016747">
    <property type="term" value="F:acyltransferase activity, transferring groups other than amino-acyl groups"/>
    <property type="evidence" value="ECO:0007669"/>
    <property type="project" value="InterPro"/>
</dbReference>
<reference evidence="3" key="1">
    <citation type="submission" date="2015-08" db="EMBL/GenBank/DDBJ databases">
        <title>Genome sequencing project for genomic taxonomy and phylogenomics of Bacillus-like bacteria.</title>
        <authorList>
            <person name="Liu B."/>
            <person name="Wang J."/>
            <person name="Zhu Y."/>
            <person name="Liu G."/>
            <person name="Chen Q."/>
            <person name="Chen Z."/>
            <person name="Lan J."/>
            <person name="Che J."/>
            <person name="Ge C."/>
            <person name="Shi H."/>
            <person name="Pan Z."/>
            <person name="Liu X."/>
        </authorList>
    </citation>
    <scope>NUCLEOTIDE SEQUENCE [LARGE SCALE GENOMIC DNA]</scope>
    <source>
        <strain evidence="3">FJAT-22460</strain>
    </source>
</reference>
<dbReference type="Proteomes" id="UP000036932">
    <property type="component" value="Unassembled WGS sequence"/>
</dbReference>
<dbReference type="PROSITE" id="PS51186">
    <property type="entry name" value="GNAT"/>
    <property type="match status" value="1"/>
</dbReference>
<protein>
    <submittedName>
        <fullName evidence="2">Acetyltransferase</fullName>
    </submittedName>
</protein>
<dbReference type="OrthoDB" id="1902458at2"/>
<comment type="caution">
    <text evidence="2">The sequence shown here is derived from an EMBL/GenBank/DDBJ whole genome shotgun (WGS) entry which is preliminary data.</text>
</comment>
<dbReference type="SUPFAM" id="SSF55729">
    <property type="entry name" value="Acyl-CoA N-acyltransferases (Nat)"/>
    <property type="match status" value="1"/>
</dbReference>
<gene>
    <name evidence="2" type="ORF">AM231_26050</name>
</gene>
<accession>A0A0M1N1Q7</accession>
<dbReference type="EMBL" id="LIUT01000008">
    <property type="protein sequence ID" value="KOR76102.1"/>
    <property type="molecule type" value="Genomic_DNA"/>
</dbReference>
<dbReference type="PATRIC" id="fig|1705565.3.peg.1412"/>
<dbReference type="Gene3D" id="3.40.630.30">
    <property type="match status" value="1"/>
</dbReference>
<evidence type="ECO:0000259" key="1">
    <source>
        <dbReference type="PROSITE" id="PS51186"/>
    </source>
</evidence>
<sequence>MNIEVRLCPKEQSYILHNIYPLYLHDIAEIWGIRPNRFGIFEKEDIPTLTEQSKQLDVWWEQPSVLFPYLITVDNIAAGLALVSTGPQVPSRNIQYYLSDFFVLRTFRRQGVAQRAAELVFDQFQGTWELQTNPTERNMSTQIFWRKTLNTYTGGRYTEHDGVHPEKGDVLVLRFNNK</sequence>
<organism evidence="2 3">
    <name type="scientific">Paenibacillus solani</name>
    <dbReference type="NCBI Taxonomy" id="1705565"/>
    <lineage>
        <taxon>Bacteria</taxon>
        <taxon>Bacillati</taxon>
        <taxon>Bacillota</taxon>
        <taxon>Bacilli</taxon>
        <taxon>Bacillales</taxon>
        <taxon>Paenibacillaceae</taxon>
        <taxon>Paenibacillus</taxon>
    </lineage>
</organism>
<dbReference type="CDD" id="cd04301">
    <property type="entry name" value="NAT_SF"/>
    <property type="match status" value="1"/>
</dbReference>
<dbReference type="RefSeq" id="WP_053490982.1">
    <property type="nucleotide sequence ID" value="NZ_LIUT01000008.1"/>
</dbReference>
<dbReference type="Pfam" id="PF00583">
    <property type="entry name" value="Acetyltransf_1"/>
    <property type="match status" value="1"/>
</dbReference>
<proteinExistence type="predicted"/>
<dbReference type="InterPro" id="IPR016181">
    <property type="entry name" value="Acyl_CoA_acyltransferase"/>
</dbReference>
<keyword evidence="2" id="KW-0808">Transferase</keyword>
<keyword evidence="3" id="KW-1185">Reference proteome</keyword>
<name>A0A0M1N1Q7_9BACL</name>
<dbReference type="AlphaFoldDB" id="A0A0M1N1Q7"/>
<dbReference type="InterPro" id="IPR000182">
    <property type="entry name" value="GNAT_dom"/>
</dbReference>